<accession>A0A087AVU2</accession>
<keyword evidence="3" id="KW-1185">Reference proteome</keyword>
<feature type="region of interest" description="Disordered" evidence="1">
    <location>
        <begin position="332"/>
        <end position="361"/>
    </location>
</feature>
<sequence>MGGQDAEDGLDQLLSNMNTQCAQTLSRLHVWIDRKNHELKARYEQRQREARQETLHERREQEAEARRLEAQRAALHQWETANRARLNEGFEYTLEQSVLSGRAGELDDRSLLRAWIVGEQLEGADPGWAAKLERAQRVMRDEWTRRHGEGDIAAVACQHTNRAVITYATHGADLDATLDALRKGGIPVRLQRADDPQGFLADHPAGFRVQTRWGGQWYGWDETRIHDAVMRAANEDIDSDGVDDAIAYLKDLDLDESAPADRTAAGIEPAETSEIERGELRDAAPDGATETTTADFEQDAADMDARGMFDMTQTQTGGDDVFGMWSVVDESDMAASSDEPGPAPVLDPRGFERRAAEAAAI</sequence>
<dbReference type="STRING" id="1688.BCUN_0723"/>
<reference evidence="2 3" key="1">
    <citation type="submission" date="2014-03" db="EMBL/GenBank/DDBJ databases">
        <title>Genomics of Bifidobacteria.</title>
        <authorList>
            <person name="Ventura M."/>
            <person name="Milani C."/>
            <person name="Lugli G.A."/>
        </authorList>
    </citation>
    <scope>NUCLEOTIDE SEQUENCE [LARGE SCALE GENOMIC DNA]</scope>
    <source>
        <strain evidence="2 3">LMG 10738</strain>
    </source>
</reference>
<comment type="caution">
    <text evidence="2">The sequence shown here is derived from an EMBL/GenBank/DDBJ whole genome shotgun (WGS) entry which is preliminary data.</text>
</comment>
<feature type="compositionally biased region" description="Basic and acidic residues" evidence="1">
    <location>
        <begin position="349"/>
        <end position="361"/>
    </location>
</feature>
<dbReference type="AlphaFoldDB" id="A0A087AVU2"/>
<feature type="compositionally biased region" description="Basic and acidic residues" evidence="1">
    <location>
        <begin position="274"/>
        <end position="284"/>
    </location>
</feature>
<name>A0A087AVU2_9BIFI</name>
<gene>
    <name evidence="2" type="ORF">BCUN_0723</name>
</gene>
<evidence type="ECO:0000313" key="2">
    <source>
        <dbReference type="EMBL" id="KFI62892.1"/>
    </source>
</evidence>
<evidence type="ECO:0000313" key="3">
    <source>
        <dbReference type="Proteomes" id="UP000029067"/>
    </source>
</evidence>
<dbReference type="Proteomes" id="UP000029067">
    <property type="component" value="Unassembled WGS sequence"/>
</dbReference>
<dbReference type="eggNOG" id="ENOG5031Y9E">
    <property type="taxonomic scope" value="Bacteria"/>
</dbReference>
<evidence type="ECO:0000256" key="1">
    <source>
        <dbReference type="SAM" id="MobiDB-lite"/>
    </source>
</evidence>
<protein>
    <submittedName>
        <fullName evidence="2">Uncharacterized protein</fullName>
    </submittedName>
</protein>
<organism evidence="2 3">
    <name type="scientific">Bifidobacterium cuniculi</name>
    <dbReference type="NCBI Taxonomy" id="1688"/>
    <lineage>
        <taxon>Bacteria</taxon>
        <taxon>Bacillati</taxon>
        <taxon>Actinomycetota</taxon>
        <taxon>Actinomycetes</taxon>
        <taxon>Bifidobacteriales</taxon>
        <taxon>Bifidobacteriaceae</taxon>
        <taxon>Bifidobacterium</taxon>
    </lineage>
</organism>
<dbReference type="EMBL" id="JGYV01000010">
    <property type="protein sequence ID" value="KFI62892.1"/>
    <property type="molecule type" value="Genomic_DNA"/>
</dbReference>
<feature type="region of interest" description="Disordered" evidence="1">
    <location>
        <begin position="259"/>
        <end position="295"/>
    </location>
</feature>
<proteinExistence type="predicted"/>